<reference evidence="4 5" key="1">
    <citation type="submission" date="2020-10" db="EMBL/GenBank/DDBJ databases">
        <title>The Coptis chinensis genome and diversification of protoberbering-type alkaloids.</title>
        <authorList>
            <person name="Wang B."/>
            <person name="Shu S."/>
            <person name="Song C."/>
            <person name="Liu Y."/>
        </authorList>
    </citation>
    <scope>NUCLEOTIDE SEQUENCE [LARGE SCALE GENOMIC DNA]</scope>
    <source>
        <strain evidence="4">HL-2020</strain>
        <tissue evidence="4">Leaf</tissue>
    </source>
</reference>
<dbReference type="PANTHER" id="PTHR32054">
    <property type="entry name" value="HEAVY CHAIN, PUTATIVE, EXPRESSED-RELATED-RELATED"/>
    <property type="match status" value="1"/>
</dbReference>
<proteinExistence type="inferred from homology"/>
<evidence type="ECO:0000313" key="4">
    <source>
        <dbReference type="EMBL" id="KAF9606242.1"/>
    </source>
</evidence>
<keyword evidence="2 3" id="KW-0175">Coiled coil</keyword>
<protein>
    <submittedName>
        <fullName evidence="4">Uncharacterized protein</fullName>
    </submittedName>
</protein>
<keyword evidence="5" id="KW-1185">Reference proteome</keyword>
<sequence length="84" mass="9819">MWSFRETTDPPKGGGSNCRYGFLWRLFIGNKRKLMELELEKSEEELLKYKKQAEATLDANAKALDELDSIKRVKEELKLNLERA</sequence>
<evidence type="ECO:0000256" key="3">
    <source>
        <dbReference type="SAM" id="Coils"/>
    </source>
</evidence>
<dbReference type="GO" id="GO:0009903">
    <property type="term" value="P:chloroplast avoidance movement"/>
    <property type="evidence" value="ECO:0007669"/>
    <property type="project" value="TreeGrafter"/>
</dbReference>
<feature type="coiled-coil region" evidence="3">
    <location>
        <begin position="32"/>
        <end position="80"/>
    </location>
</feature>
<dbReference type="InterPro" id="IPR008545">
    <property type="entry name" value="Web"/>
</dbReference>
<gene>
    <name evidence="4" type="ORF">IFM89_024063</name>
</gene>
<evidence type="ECO:0000256" key="1">
    <source>
        <dbReference type="ARBA" id="ARBA00005485"/>
    </source>
</evidence>
<dbReference type="Proteomes" id="UP000631114">
    <property type="component" value="Unassembled WGS sequence"/>
</dbReference>
<evidence type="ECO:0000256" key="2">
    <source>
        <dbReference type="ARBA" id="ARBA00023054"/>
    </source>
</evidence>
<dbReference type="GO" id="GO:0005829">
    <property type="term" value="C:cytosol"/>
    <property type="evidence" value="ECO:0007669"/>
    <property type="project" value="TreeGrafter"/>
</dbReference>
<name>A0A835HXM4_9MAGN</name>
<dbReference type="AlphaFoldDB" id="A0A835HXM4"/>
<dbReference type="Pfam" id="PF05701">
    <property type="entry name" value="WEMBL"/>
    <property type="match status" value="1"/>
</dbReference>
<dbReference type="GO" id="GO:0009904">
    <property type="term" value="P:chloroplast accumulation movement"/>
    <property type="evidence" value="ECO:0007669"/>
    <property type="project" value="TreeGrafter"/>
</dbReference>
<dbReference type="PANTHER" id="PTHR32054:SF31">
    <property type="entry name" value="PROTEIN WEAK CHLOROPLAST MOVEMENT UNDER BLUE LIGHT 1"/>
    <property type="match status" value="1"/>
</dbReference>
<evidence type="ECO:0000313" key="5">
    <source>
        <dbReference type="Proteomes" id="UP000631114"/>
    </source>
</evidence>
<organism evidence="4 5">
    <name type="scientific">Coptis chinensis</name>
    <dbReference type="NCBI Taxonomy" id="261450"/>
    <lineage>
        <taxon>Eukaryota</taxon>
        <taxon>Viridiplantae</taxon>
        <taxon>Streptophyta</taxon>
        <taxon>Embryophyta</taxon>
        <taxon>Tracheophyta</taxon>
        <taxon>Spermatophyta</taxon>
        <taxon>Magnoliopsida</taxon>
        <taxon>Ranunculales</taxon>
        <taxon>Ranunculaceae</taxon>
        <taxon>Coptidoideae</taxon>
        <taxon>Coptis</taxon>
    </lineage>
</organism>
<comment type="similarity">
    <text evidence="1">Belongs to the WEB family.</text>
</comment>
<comment type="caution">
    <text evidence="4">The sequence shown here is derived from an EMBL/GenBank/DDBJ whole genome shotgun (WGS) entry which is preliminary data.</text>
</comment>
<accession>A0A835HXM4</accession>
<dbReference type="EMBL" id="JADFTS010000005">
    <property type="protein sequence ID" value="KAF9606242.1"/>
    <property type="molecule type" value="Genomic_DNA"/>
</dbReference>